<dbReference type="InterPro" id="IPR052701">
    <property type="entry name" value="GAG_Ulvan_Degrading_Sulfatases"/>
</dbReference>
<dbReference type="Gene3D" id="3.30.1120.10">
    <property type="match status" value="1"/>
</dbReference>
<dbReference type="EMBL" id="AYXY01000026">
    <property type="protein sequence ID" value="ETN94184.1"/>
    <property type="molecule type" value="Genomic_DNA"/>
</dbReference>
<dbReference type="PANTHER" id="PTHR43751:SF2">
    <property type="entry name" value="SULFATASE N-TERMINAL DOMAIN-CONTAINING PROTEIN"/>
    <property type="match status" value="1"/>
</dbReference>
<sequence>MFNYKTINLMKNNCLAISILILLAGMLTQGIHAQDRPNILVIMVDDVAPNSLSCYSLGLQYPTPNIDRIAKEGVLFTDHYSQPSCTAGRAAFITGQKPVRTGLTTVGQPGNPLGLKKEDPTLAELLKPLGYMTGQFGKNHLGDRNEHLPTVHGFDEFFGNLYHLNVSEEEEQADYPKSEEFYKKYGPRGIIESYATDTYDSTEDPRFGVIGKQRVKDIGKLTSKRMETFDEELVDKTKDFMKRAKDAKKPFFIWHATSRMHVYTHLKEESKNLATPISTDMDLFGSGLMEHDGHVGEILDYLDELGMDENTIVIYTTDNGPEQSTWPHAGVTMFRGEKMTTYEGGVRAPFMVRWPDEIPAGTIKNGISAHEDVLPTIMAAVGNDRIKDELKNGKKVGDMTYKVYIDGFNNLDYWTGKADKSARNYFFYYYESGLTAMRVGPWKMHFATKERYFDDMVAHTMPQLFNLRKDPFEKYDDITGFHLIMNKSWVMQPAIGLLSEHLSTFKEFPPRQAAASLDINNAIDAILKSDTRQ</sequence>
<dbReference type="AlphaFoldDB" id="W2UJN8"/>
<gene>
    <name evidence="2" type="ORF">P278_29880</name>
</gene>
<accession>W2UJN8</accession>
<dbReference type="CDD" id="cd16142">
    <property type="entry name" value="ARS_like"/>
    <property type="match status" value="1"/>
</dbReference>
<dbReference type="eggNOG" id="COG3119">
    <property type="taxonomic scope" value="Bacteria"/>
</dbReference>
<dbReference type="InterPro" id="IPR000917">
    <property type="entry name" value="Sulfatase_N"/>
</dbReference>
<dbReference type="PANTHER" id="PTHR43751">
    <property type="entry name" value="SULFATASE"/>
    <property type="match status" value="1"/>
</dbReference>
<name>W2UJN8_9FLAO</name>
<comment type="caution">
    <text evidence="2">The sequence shown here is derived from an EMBL/GenBank/DDBJ whole genome shotgun (WGS) entry which is preliminary data.</text>
</comment>
<dbReference type="SUPFAM" id="SSF53649">
    <property type="entry name" value="Alkaline phosphatase-like"/>
    <property type="match status" value="1"/>
</dbReference>
<dbReference type="STRING" id="376730.SAMN04487906_0330"/>
<reference evidence="3" key="1">
    <citation type="submission" date="2013-11" db="EMBL/GenBank/DDBJ databases">
        <title>Draft genome sequence from a member of Zhouia, isolated tidal flat.</title>
        <authorList>
            <person name="Jin H."/>
            <person name="Jeon C.O."/>
        </authorList>
    </citation>
    <scope>NUCLEOTIDE SEQUENCE [LARGE SCALE GENOMIC DNA]</scope>
    <source>
        <strain evidence="3">AD3</strain>
    </source>
</reference>
<evidence type="ECO:0000313" key="3">
    <source>
        <dbReference type="Proteomes" id="UP000018850"/>
    </source>
</evidence>
<proteinExistence type="predicted"/>
<dbReference type="Proteomes" id="UP000018850">
    <property type="component" value="Unassembled WGS sequence"/>
</dbReference>
<dbReference type="InterPro" id="IPR017850">
    <property type="entry name" value="Alkaline_phosphatase_core_sf"/>
</dbReference>
<feature type="domain" description="Sulfatase N-terminal" evidence="1">
    <location>
        <begin position="37"/>
        <end position="382"/>
    </location>
</feature>
<dbReference type="Gene3D" id="3.40.720.10">
    <property type="entry name" value="Alkaline Phosphatase, subunit A"/>
    <property type="match status" value="1"/>
</dbReference>
<protein>
    <submittedName>
        <fullName evidence="2">Sulfatase</fullName>
    </submittedName>
</protein>
<dbReference type="Pfam" id="PF00884">
    <property type="entry name" value="Sulfatase"/>
    <property type="match status" value="1"/>
</dbReference>
<evidence type="ECO:0000259" key="1">
    <source>
        <dbReference type="Pfam" id="PF00884"/>
    </source>
</evidence>
<dbReference type="PATRIC" id="fig|1286632.3.peg.2983"/>
<organism evidence="2 3">
    <name type="scientific">Zhouia amylolytica AD3</name>
    <dbReference type="NCBI Taxonomy" id="1286632"/>
    <lineage>
        <taxon>Bacteria</taxon>
        <taxon>Pseudomonadati</taxon>
        <taxon>Bacteroidota</taxon>
        <taxon>Flavobacteriia</taxon>
        <taxon>Flavobacteriales</taxon>
        <taxon>Flavobacteriaceae</taxon>
        <taxon>Zhouia</taxon>
    </lineage>
</organism>
<keyword evidence="3" id="KW-1185">Reference proteome</keyword>
<dbReference type="Pfam" id="PF14707">
    <property type="entry name" value="Sulfatase_C"/>
    <property type="match status" value="1"/>
</dbReference>
<evidence type="ECO:0000313" key="2">
    <source>
        <dbReference type="EMBL" id="ETN94184.1"/>
    </source>
</evidence>
<reference evidence="2 3" key="2">
    <citation type="journal article" date="2016" name="Genome Announc.">
        <title>Draft Genome Sequence of Zhouia amylolytica AD3, Isolated from Tidal Flat Sediment.</title>
        <authorList>
            <person name="Jia B."/>
            <person name="Jin H.M."/>
            <person name="Lee H.J."/>
            <person name="Jeon C.O."/>
        </authorList>
    </citation>
    <scope>NUCLEOTIDE SEQUENCE [LARGE SCALE GENOMIC DNA]</scope>
    <source>
        <strain evidence="2 3">AD3</strain>
    </source>
</reference>